<dbReference type="EMBL" id="JYDH01000002">
    <property type="protein sequence ID" value="KRY43090.1"/>
    <property type="molecule type" value="Genomic_DNA"/>
</dbReference>
<comment type="catalytic activity">
    <reaction evidence="13">
        <text>L-threonyl-[protein] + ATP = O-phospho-L-threonyl-[protein] + ADP + H(+)</text>
        <dbReference type="Rhea" id="RHEA:46608"/>
        <dbReference type="Rhea" id="RHEA-COMP:11060"/>
        <dbReference type="Rhea" id="RHEA-COMP:11605"/>
        <dbReference type="ChEBI" id="CHEBI:15378"/>
        <dbReference type="ChEBI" id="CHEBI:30013"/>
        <dbReference type="ChEBI" id="CHEBI:30616"/>
        <dbReference type="ChEBI" id="CHEBI:61977"/>
        <dbReference type="ChEBI" id="CHEBI:456216"/>
        <dbReference type="EC" id="2.7.11.13"/>
    </reaction>
</comment>
<dbReference type="InterPro" id="IPR017441">
    <property type="entry name" value="Protein_kinase_ATP_BS"/>
</dbReference>
<evidence type="ECO:0000256" key="8">
    <source>
        <dbReference type="ARBA" id="ARBA00022741"/>
    </source>
</evidence>
<dbReference type="OrthoDB" id="63267at2759"/>
<dbReference type="SMART" id="SM00220">
    <property type="entry name" value="S_TKc"/>
    <property type="match status" value="1"/>
</dbReference>
<dbReference type="InParanoid" id="A0A0V1C1W7"/>
<dbReference type="PRINTS" id="PR00008">
    <property type="entry name" value="DAGPEDOMAIN"/>
</dbReference>
<organism evidence="21 22">
    <name type="scientific">Trichinella spiralis</name>
    <name type="common">Trichina worm</name>
    <dbReference type="NCBI Taxonomy" id="6334"/>
    <lineage>
        <taxon>Eukaryota</taxon>
        <taxon>Metazoa</taxon>
        <taxon>Ecdysozoa</taxon>
        <taxon>Nematoda</taxon>
        <taxon>Enoplea</taxon>
        <taxon>Dorylaimia</taxon>
        <taxon>Trichinellida</taxon>
        <taxon>Trichinellidae</taxon>
        <taxon>Trichinella</taxon>
    </lineage>
</organism>
<name>A0A0V1C1W7_TRISP</name>
<dbReference type="Pfam" id="PF00130">
    <property type="entry name" value="C1_1"/>
    <property type="match status" value="2"/>
</dbReference>
<dbReference type="SMART" id="SM00133">
    <property type="entry name" value="S_TK_X"/>
    <property type="match status" value="1"/>
</dbReference>
<evidence type="ECO:0000256" key="16">
    <source>
        <dbReference type="SAM" id="MobiDB-lite"/>
    </source>
</evidence>
<dbReference type="InterPro" id="IPR008271">
    <property type="entry name" value="Ser/Thr_kinase_AS"/>
</dbReference>
<dbReference type="Pfam" id="PF00168">
    <property type="entry name" value="C2"/>
    <property type="match status" value="1"/>
</dbReference>
<dbReference type="PROSITE" id="PS51285">
    <property type="entry name" value="AGC_KINASE_CTER"/>
    <property type="match status" value="1"/>
</dbReference>
<dbReference type="InterPro" id="IPR000008">
    <property type="entry name" value="C2_dom"/>
</dbReference>
<feature type="domain" description="Protein kinase" evidence="18">
    <location>
        <begin position="922"/>
        <end position="1182"/>
    </location>
</feature>
<dbReference type="GO" id="GO:0008270">
    <property type="term" value="F:zinc ion binding"/>
    <property type="evidence" value="ECO:0007669"/>
    <property type="project" value="UniProtKB-KW"/>
</dbReference>
<evidence type="ECO:0000259" key="17">
    <source>
        <dbReference type="PROSITE" id="PS50004"/>
    </source>
</evidence>
<comment type="caution">
    <text evidence="21">The sequence shown here is derived from an EMBL/GenBank/DDBJ whole genome shotgun (WGS) entry which is preliminary data.</text>
</comment>
<feature type="domain" description="Phorbol-ester/DAG-type" evidence="19">
    <location>
        <begin position="782"/>
        <end position="832"/>
    </location>
</feature>
<dbReference type="Gene3D" id="3.30.200.20">
    <property type="entry name" value="Phosphorylase Kinase, domain 1"/>
    <property type="match status" value="1"/>
</dbReference>
<dbReference type="CDD" id="cd04014">
    <property type="entry name" value="C2_PKC_epsilon"/>
    <property type="match status" value="1"/>
</dbReference>
<reference evidence="21 22" key="1">
    <citation type="submission" date="2015-01" db="EMBL/GenBank/DDBJ databases">
        <title>Evolution of Trichinella species and genotypes.</title>
        <authorList>
            <person name="Korhonen P.K."/>
            <person name="Edoardo P."/>
            <person name="Giuseppe L.R."/>
            <person name="Gasser R.B."/>
        </authorList>
    </citation>
    <scope>NUCLEOTIDE SEQUENCE [LARGE SCALE GENOMIC DNA]</scope>
    <source>
        <strain evidence="21">ISS3</strain>
    </source>
</reference>
<evidence type="ECO:0000313" key="21">
    <source>
        <dbReference type="EMBL" id="KRY43090.1"/>
    </source>
</evidence>
<dbReference type="FunFam" id="1.10.510.10:FF:000126">
    <property type="entry name" value="Protein kinase C epsilon"/>
    <property type="match status" value="1"/>
</dbReference>
<dbReference type="InterPro" id="IPR002219">
    <property type="entry name" value="PKC_DAG/PE"/>
</dbReference>
<keyword evidence="4" id="KW-0597">Phosphoprotein</keyword>
<feature type="compositionally biased region" description="Polar residues" evidence="16">
    <location>
        <begin position="621"/>
        <end position="635"/>
    </location>
</feature>
<dbReference type="InterPro" id="IPR017892">
    <property type="entry name" value="Pkinase_C"/>
</dbReference>
<evidence type="ECO:0000256" key="9">
    <source>
        <dbReference type="ARBA" id="ARBA00022771"/>
    </source>
</evidence>
<evidence type="ECO:0000256" key="2">
    <source>
        <dbReference type="ARBA" id="ARBA00012429"/>
    </source>
</evidence>
<keyword evidence="12 15" id="KW-0067">ATP-binding</keyword>
<dbReference type="SUPFAM" id="SSF49562">
    <property type="entry name" value="C2 domain (Calcium/lipid-binding domain, CaLB)"/>
    <property type="match status" value="1"/>
</dbReference>
<dbReference type="PROSITE" id="PS00479">
    <property type="entry name" value="ZF_DAG_PE_1"/>
    <property type="match status" value="1"/>
</dbReference>
<dbReference type="PROSITE" id="PS00108">
    <property type="entry name" value="PROTEIN_KINASE_ST"/>
    <property type="match status" value="1"/>
</dbReference>
<evidence type="ECO:0000259" key="19">
    <source>
        <dbReference type="PROSITE" id="PS50081"/>
    </source>
</evidence>
<dbReference type="InterPro" id="IPR011009">
    <property type="entry name" value="Kinase-like_dom_sf"/>
</dbReference>
<evidence type="ECO:0000256" key="1">
    <source>
        <dbReference type="ARBA" id="ARBA00005490"/>
    </source>
</evidence>
<dbReference type="SUPFAM" id="SSF57889">
    <property type="entry name" value="Cysteine-rich domain"/>
    <property type="match status" value="2"/>
</dbReference>
<dbReference type="PROSITE" id="PS00107">
    <property type="entry name" value="PROTEIN_KINASE_ATP"/>
    <property type="match status" value="1"/>
</dbReference>
<evidence type="ECO:0000256" key="12">
    <source>
        <dbReference type="ARBA" id="ARBA00022840"/>
    </source>
</evidence>
<dbReference type="Gene3D" id="2.60.40.150">
    <property type="entry name" value="C2 domain"/>
    <property type="match status" value="1"/>
</dbReference>
<dbReference type="PROSITE" id="PS50004">
    <property type="entry name" value="C2"/>
    <property type="match status" value="1"/>
</dbReference>
<evidence type="ECO:0000259" key="20">
    <source>
        <dbReference type="PROSITE" id="PS51285"/>
    </source>
</evidence>
<evidence type="ECO:0000256" key="4">
    <source>
        <dbReference type="ARBA" id="ARBA00022553"/>
    </source>
</evidence>
<dbReference type="InterPro" id="IPR000719">
    <property type="entry name" value="Prot_kinase_dom"/>
</dbReference>
<keyword evidence="11" id="KW-0862">Zinc</keyword>
<dbReference type="Proteomes" id="UP000054776">
    <property type="component" value="Unassembled WGS sequence"/>
</dbReference>
<dbReference type="SMART" id="SM00239">
    <property type="entry name" value="C2"/>
    <property type="match status" value="1"/>
</dbReference>
<dbReference type="STRING" id="6334.A0A0V1C1W7"/>
<evidence type="ECO:0000256" key="11">
    <source>
        <dbReference type="ARBA" id="ARBA00022833"/>
    </source>
</evidence>
<dbReference type="PANTHER" id="PTHR24351">
    <property type="entry name" value="RIBOSOMAL PROTEIN S6 KINASE"/>
    <property type="match status" value="1"/>
</dbReference>
<dbReference type="FunFam" id="3.30.60.20:FF:000003">
    <property type="entry name" value="Protein kinase C delta"/>
    <property type="match status" value="1"/>
</dbReference>
<dbReference type="AlphaFoldDB" id="A0A0V1C1W7"/>
<evidence type="ECO:0000313" key="22">
    <source>
        <dbReference type="Proteomes" id="UP000054776"/>
    </source>
</evidence>
<dbReference type="SUPFAM" id="SSF56112">
    <property type="entry name" value="Protein kinase-like (PK-like)"/>
    <property type="match status" value="1"/>
</dbReference>
<feature type="non-terminal residue" evidence="21">
    <location>
        <position position="1"/>
    </location>
</feature>
<dbReference type="Gene3D" id="3.30.60.20">
    <property type="match status" value="2"/>
</dbReference>
<dbReference type="PROSITE" id="PS50081">
    <property type="entry name" value="ZF_DAG_PE_2"/>
    <property type="match status" value="2"/>
</dbReference>
<dbReference type="Gene3D" id="1.10.510.10">
    <property type="entry name" value="Transferase(Phosphotransferase) domain 1"/>
    <property type="match status" value="1"/>
</dbReference>
<keyword evidence="8 15" id="KW-0547">Nucleotide-binding</keyword>
<protein>
    <recommendedName>
        <fullName evidence="2">protein kinase C</fullName>
        <ecNumber evidence="2">2.7.11.13</ecNumber>
    </recommendedName>
</protein>
<feature type="domain" description="Phorbol-ester/DAG-type" evidence="19">
    <location>
        <begin position="711"/>
        <end position="758"/>
    </location>
</feature>
<dbReference type="InterPro" id="IPR035892">
    <property type="entry name" value="C2_domain_sf"/>
</dbReference>
<dbReference type="GO" id="GO:0005524">
    <property type="term" value="F:ATP binding"/>
    <property type="evidence" value="ECO:0007669"/>
    <property type="project" value="UniProtKB-UniRule"/>
</dbReference>
<feature type="domain" description="AGC-kinase C-terminal" evidence="20">
    <location>
        <begin position="1183"/>
        <end position="1254"/>
    </location>
</feature>
<evidence type="ECO:0000256" key="13">
    <source>
        <dbReference type="ARBA" id="ARBA00047272"/>
    </source>
</evidence>
<dbReference type="Pfam" id="PF00433">
    <property type="entry name" value="Pkinase_C"/>
    <property type="match status" value="1"/>
</dbReference>
<dbReference type="EC" id="2.7.11.13" evidence="2"/>
<evidence type="ECO:0000256" key="3">
    <source>
        <dbReference type="ARBA" id="ARBA00022527"/>
    </source>
</evidence>
<evidence type="ECO:0000256" key="10">
    <source>
        <dbReference type="ARBA" id="ARBA00022777"/>
    </source>
</evidence>
<proteinExistence type="inferred from homology"/>
<dbReference type="InterPro" id="IPR046349">
    <property type="entry name" value="C1-like_sf"/>
</dbReference>
<dbReference type="CDD" id="cd20838">
    <property type="entry name" value="C1_nPKC_epsilon-like_rpt2"/>
    <property type="match status" value="1"/>
</dbReference>
<dbReference type="GO" id="GO:0004697">
    <property type="term" value="F:diacylglycerol-dependent serine/threonine kinase activity"/>
    <property type="evidence" value="ECO:0007669"/>
    <property type="project" value="UniProtKB-EC"/>
</dbReference>
<dbReference type="PROSITE" id="PS50011">
    <property type="entry name" value="PROTEIN_KINASE_DOM"/>
    <property type="match status" value="1"/>
</dbReference>
<keyword evidence="10 21" id="KW-0418">Kinase</keyword>
<sequence length="1254" mass="140482">LPLCGCSFSYRFAYDRFDKRLRCLHCSTVLVLLGKNLHITIIMVAFTGSVGIRVIEAADLKPTEWSTRFSTLTTGLRQAGVAIDPYVNVDIDEYRVGRTLVKQKTSAPGWDERFHGKASNADTVGFTVFHNCAIPPDVFVANCRLSFEDLQLGSNNLWIDLEPHGKLHVEVHLDGSFVNSRVAVVDQVEQRGVQVVVGGEQCRVALQRFQQFRVAVGRVVRQRDHHCRHVLFESTEPGVADVAESQTVIADQHRDCVGQERPRPVEKVGQVGVGHLTLVEPVVRDFGQPADGERRSVRIAAQKLADVVEQHPVRWCVADAQVGAAQVQKATPDAPRERSVVVVGGRLFESGRLVGEQIERREVFGEQGDVLTPAGELAPNQRPVVEMLVAQVDGQFGFGGVVRVETFAGERGHGVRKTVVGHFGVAAQQDRRVIGAQRFDQFRKAALQVRLGRRIHHQHQHAEPLAPGGRQRFGFGHDLAVKIRVNRPRPRPGSARHFDELATEHRPAAVERLRPLADRLTPVVRPGTEAPRRATHVTVGGVAGGRFVHAQPAVFVQVGQLVLEPVAAQRCHLLVEHAHLGRPRVQRRQPAASASAHAFVRRPVGRIDPAELTPPVENPTGYCSTGQFHRGQRQNQTDHQKKPSRPGRLFPPMPTQLSHRSPPLYPPLLCDTVSETKNATTSNRVFREKAGAFIGRQRRGAMRRRVHQVNGHKFMATILRQPTFCAHCREFIWGIGKQGYQCQFVVHKRCHEFVVWKCPGVKDTGVAVGEFKSETRFDINVPHRFELHNYKMPTFCDHCGSLLYGIFRQGLQCQTCHMNVHKRCERNVANTCGVNSKRMAEILSQIGISGYSVKQKKKTSIMTLSERSRTDPLPIHSLSDDQTSSSSKSDECSINGTLHFSMRHPAAAARRDSSSKFTIGEFNFIKVLGKGSFGKVLLAEKTGTNEVYAVKVLRKDIILQDDDVDCTMVEKRVLTLAAKHPFLTALHSCFQTEEFLFFVMEFVGGGDLMFQIQRARKFDEARARFYSAEVTSALQFLHRHGVIYRDLKLDNILLDADGHVKLADFGMCKEGITAEKLTSTFCGTPDYIAPEILKENDYGASVDWWALGVLMYEMMVGQPPFEADNEEDLFDAILQDEVLYPVWLSKEAVSILKGFMTKNQFKRLGCVETAGGEDAVRAHVFFKEVDWQALESKKVKPPFKPKLKSKKDVTNFDADFTKEDPLLSPVDPLAMRMINQDEFKDFTFVNVDFHFHGR</sequence>
<dbReference type="FunFam" id="3.30.200.20:FF:000080">
    <property type="entry name" value="Protein kinase C"/>
    <property type="match status" value="1"/>
</dbReference>
<comment type="similarity">
    <text evidence="1">Belongs to the protein kinase superfamily. AGC Ser/Thr protein kinase family. PKC subfamily.</text>
</comment>
<keyword evidence="22" id="KW-1185">Reference proteome</keyword>
<feature type="domain" description="C2" evidence="17">
    <location>
        <begin position="31"/>
        <end position="163"/>
    </location>
</feature>
<feature type="binding site" evidence="15">
    <location>
        <position position="951"/>
    </location>
    <ligand>
        <name>ATP</name>
        <dbReference type="ChEBI" id="CHEBI:30616"/>
    </ligand>
</feature>
<dbReference type="SMART" id="SM00109">
    <property type="entry name" value="C1"/>
    <property type="match status" value="2"/>
</dbReference>
<dbReference type="InterPro" id="IPR000961">
    <property type="entry name" value="AGC-kinase_C"/>
</dbReference>
<dbReference type="InterPro" id="IPR020454">
    <property type="entry name" value="DAG/PE-bd"/>
</dbReference>
<keyword evidence="7" id="KW-0677">Repeat</keyword>
<gene>
    <name evidence="21" type="primary">pkc-1</name>
    <name evidence="21" type="ORF">T01_9852</name>
</gene>
<keyword evidence="9" id="KW-0863">Zinc-finger</keyword>
<accession>A0A0V1C1W7</accession>
<dbReference type="FunCoup" id="A0A0V1C1W7">
    <property type="interactions" value="967"/>
</dbReference>
<evidence type="ECO:0000256" key="7">
    <source>
        <dbReference type="ARBA" id="ARBA00022737"/>
    </source>
</evidence>
<evidence type="ECO:0000256" key="5">
    <source>
        <dbReference type="ARBA" id="ARBA00022679"/>
    </source>
</evidence>
<evidence type="ECO:0000256" key="15">
    <source>
        <dbReference type="PROSITE-ProRule" id="PRU10141"/>
    </source>
</evidence>
<dbReference type="Pfam" id="PF00069">
    <property type="entry name" value="Pkinase"/>
    <property type="match status" value="1"/>
</dbReference>
<comment type="catalytic activity">
    <reaction evidence="14">
        <text>L-seryl-[protein] + ATP = O-phospho-L-seryl-[protein] + ADP + H(+)</text>
        <dbReference type="Rhea" id="RHEA:17989"/>
        <dbReference type="Rhea" id="RHEA-COMP:9863"/>
        <dbReference type="Rhea" id="RHEA-COMP:11604"/>
        <dbReference type="ChEBI" id="CHEBI:15378"/>
        <dbReference type="ChEBI" id="CHEBI:29999"/>
        <dbReference type="ChEBI" id="CHEBI:30616"/>
        <dbReference type="ChEBI" id="CHEBI:83421"/>
        <dbReference type="ChEBI" id="CHEBI:456216"/>
        <dbReference type="EC" id="2.7.11.13"/>
    </reaction>
</comment>
<keyword evidence="6" id="KW-0479">Metal-binding</keyword>
<keyword evidence="3" id="KW-0723">Serine/threonine-protein kinase</keyword>
<evidence type="ECO:0000259" key="18">
    <source>
        <dbReference type="PROSITE" id="PS50011"/>
    </source>
</evidence>
<keyword evidence="5" id="KW-0808">Transferase</keyword>
<feature type="region of interest" description="Disordered" evidence="16">
    <location>
        <begin position="605"/>
        <end position="661"/>
    </location>
</feature>
<evidence type="ECO:0000256" key="6">
    <source>
        <dbReference type="ARBA" id="ARBA00022723"/>
    </source>
</evidence>
<evidence type="ECO:0000256" key="14">
    <source>
        <dbReference type="ARBA" id="ARBA00047470"/>
    </source>
</evidence>
<feature type="region of interest" description="Disordered" evidence="16">
    <location>
        <begin position="871"/>
        <end position="892"/>
    </location>
</feature>